<dbReference type="Proteomes" id="UP000324897">
    <property type="component" value="Unassembled WGS sequence"/>
</dbReference>
<feature type="non-terminal residue" evidence="2">
    <location>
        <position position="1"/>
    </location>
</feature>
<evidence type="ECO:0000259" key="1">
    <source>
        <dbReference type="Pfam" id="PF03478"/>
    </source>
</evidence>
<gene>
    <name evidence="2" type="ORF">EJB05_39159</name>
</gene>
<evidence type="ECO:0000313" key="3">
    <source>
        <dbReference type="Proteomes" id="UP000324897"/>
    </source>
</evidence>
<proteinExistence type="predicted"/>
<sequence length="404" mass="44382">MASSFGPWADLPPELLRIINDSRGLLLQSHCAIRGVCTAWRAALPPPSFPLLLAVSGFDDAPLHGQLEAGYRVSALPLLLPRAARAHELSALPVGGEFVGSCHGWIAVNMVWPGIFLVNPLAGEGREIGLPALRNVVDDGEPVRKIVFAPCPAPDDCTAVAICGPSTLAYIKTRDVMRGRWVLVEVSVEAPDRLADLAYDGGGGKVYCVTRCGDVHVFQIPHDRRRLRPKANPLQPRRAGEPFKPAAAFAPPYDFASRFAITSVKNVFICDGGLYQVWRRNAQTALSWMVPGGGLFRMPKDDVVVLKYQVRRRRPCWDAVNDLGGCSVFVGKNNPVVLRPEDAPGVRANCVYWINEQSRSEPMVFDMATRTSTRHPSSTEVLCPACRPLCWYFLQEKTMSVEDN</sequence>
<evidence type="ECO:0000313" key="2">
    <source>
        <dbReference type="EMBL" id="TVU15629.1"/>
    </source>
</evidence>
<dbReference type="InterPro" id="IPR005174">
    <property type="entry name" value="KIB1-4_b-propeller"/>
</dbReference>
<dbReference type="OrthoDB" id="672063at2759"/>
<comment type="caution">
    <text evidence="2">The sequence shown here is derived from an EMBL/GenBank/DDBJ whole genome shotgun (WGS) entry which is preliminary data.</text>
</comment>
<accession>A0A5J9TW71</accession>
<reference evidence="2 3" key="1">
    <citation type="journal article" date="2019" name="Sci. Rep.">
        <title>A high-quality genome of Eragrostis curvula grass provides insights into Poaceae evolution and supports new strategies to enhance forage quality.</title>
        <authorList>
            <person name="Carballo J."/>
            <person name="Santos B.A.C.M."/>
            <person name="Zappacosta D."/>
            <person name="Garbus I."/>
            <person name="Selva J.P."/>
            <person name="Gallo C.A."/>
            <person name="Diaz A."/>
            <person name="Albertini E."/>
            <person name="Caccamo M."/>
            <person name="Echenique V."/>
        </authorList>
    </citation>
    <scope>NUCLEOTIDE SEQUENCE [LARGE SCALE GENOMIC DNA]</scope>
    <source>
        <strain evidence="3">cv. Victoria</strain>
        <tissue evidence="2">Leaf</tissue>
    </source>
</reference>
<dbReference type="PANTHER" id="PTHR34708:SF4">
    <property type="entry name" value="DUF295 DOMAIN-CONTAINING PROTEIN"/>
    <property type="match status" value="1"/>
</dbReference>
<protein>
    <recommendedName>
        <fullName evidence="1">KIB1-4 beta-propeller domain-containing protein</fullName>
    </recommendedName>
</protein>
<dbReference type="AlphaFoldDB" id="A0A5J9TW71"/>
<dbReference type="Gramene" id="TVU15629">
    <property type="protein sequence ID" value="TVU15629"/>
    <property type="gene ID" value="EJB05_39159"/>
</dbReference>
<dbReference type="Pfam" id="PF03478">
    <property type="entry name" value="Beta-prop_KIB1-4"/>
    <property type="match status" value="1"/>
</dbReference>
<feature type="domain" description="KIB1-4 beta-propeller" evidence="1">
    <location>
        <begin position="94"/>
        <end position="365"/>
    </location>
</feature>
<name>A0A5J9TW71_9POAL</name>
<keyword evidence="3" id="KW-1185">Reference proteome</keyword>
<organism evidence="2 3">
    <name type="scientific">Eragrostis curvula</name>
    <name type="common">weeping love grass</name>
    <dbReference type="NCBI Taxonomy" id="38414"/>
    <lineage>
        <taxon>Eukaryota</taxon>
        <taxon>Viridiplantae</taxon>
        <taxon>Streptophyta</taxon>
        <taxon>Embryophyta</taxon>
        <taxon>Tracheophyta</taxon>
        <taxon>Spermatophyta</taxon>
        <taxon>Magnoliopsida</taxon>
        <taxon>Liliopsida</taxon>
        <taxon>Poales</taxon>
        <taxon>Poaceae</taxon>
        <taxon>PACMAD clade</taxon>
        <taxon>Chloridoideae</taxon>
        <taxon>Eragrostideae</taxon>
        <taxon>Eragrostidinae</taxon>
        <taxon>Eragrostis</taxon>
    </lineage>
</organism>
<dbReference type="PANTHER" id="PTHR34708">
    <property type="entry name" value="OS07G0440000 PROTEIN"/>
    <property type="match status" value="1"/>
</dbReference>
<dbReference type="EMBL" id="RWGY01000031">
    <property type="protein sequence ID" value="TVU15629.1"/>
    <property type="molecule type" value="Genomic_DNA"/>
</dbReference>